<dbReference type="Proteomes" id="UP000078486">
    <property type="component" value="Unassembled WGS sequence"/>
</dbReference>
<feature type="transmembrane region" description="Helical" evidence="6">
    <location>
        <begin position="79"/>
        <end position="96"/>
    </location>
</feature>
<evidence type="ECO:0000259" key="7">
    <source>
        <dbReference type="Pfam" id="PF05140"/>
    </source>
</evidence>
<evidence type="ECO:0000256" key="4">
    <source>
        <dbReference type="ARBA" id="ARBA00022989"/>
    </source>
</evidence>
<keyword evidence="9" id="KW-1185">Reference proteome</keyword>
<dbReference type="GO" id="GO:0017004">
    <property type="term" value="P:cytochrome complex assembly"/>
    <property type="evidence" value="ECO:0007669"/>
    <property type="project" value="UniProtKB-KW"/>
</dbReference>
<feature type="transmembrane region" description="Helical" evidence="6">
    <location>
        <begin position="394"/>
        <end position="414"/>
    </location>
</feature>
<dbReference type="RefSeq" id="WP_068768370.1">
    <property type="nucleotide sequence ID" value="NZ_CP109796.1"/>
</dbReference>
<evidence type="ECO:0000256" key="1">
    <source>
        <dbReference type="ARBA" id="ARBA00004141"/>
    </source>
</evidence>
<comment type="caution">
    <text evidence="8">The sequence shown here is derived from an EMBL/GenBank/DDBJ whole genome shotgun (WGS) entry which is preliminary data.</text>
</comment>
<feature type="transmembrane region" description="Helical" evidence="6">
    <location>
        <begin position="116"/>
        <end position="135"/>
    </location>
</feature>
<sequence length="422" mass="45644">MPSAIPHANTLPARLACTQALSAATGVYAAGVAIQLVTRRAIPEPAWPVNFILLAAFAAALVITALAGRRSPFVRWLRSVPVSISAIALVLVQAVLMGTLRQSPGAGILGDVMHSWPFVLTMFYFLTNLGLATVARAVPFKRENLGFLLNHLGLWIALSAGMLGAGDLARLAMELRAGAPEWRAIDRSHAGHAHLVEMPFALELRRFEMDTYAPKLVLLDTKNNTIAASRGRAPVEISAPANSRAPDGAPLQSSTLGDWSVDILEYIPEALGFADNYHAMPGEPGAAPAVRVAARRHSAKERARHGWVSCGSFATMPAMLELDDGLALAMPDPEPRRFASQVEVFAPGRESRAATIEVNRPLALGGWKIYQLSYDQRRGRWSQTSIVELVRDPWLPGVYTGVFMMMAGVFFLMARARRKAAA</sequence>
<feature type="domain" description="ResB-like" evidence="7">
    <location>
        <begin position="319"/>
        <end position="377"/>
    </location>
</feature>
<keyword evidence="5 6" id="KW-0472">Membrane</keyword>
<protein>
    <recommendedName>
        <fullName evidence="7">ResB-like domain-containing protein</fullName>
    </recommendedName>
</protein>
<keyword evidence="2 6" id="KW-0812">Transmembrane</keyword>
<evidence type="ECO:0000256" key="2">
    <source>
        <dbReference type="ARBA" id="ARBA00022692"/>
    </source>
</evidence>
<dbReference type="PANTHER" id="PTHR31566:SF5">
    <property type="entry name" value="RESB-LIKE DOMAIN-CONTAINING PROTEIN"/>
    <property type="match status" value="1"/>
</dbReference>
<evidence type="ECO:0000313" key="8">
    <source>
        <dbReference type="EMBL" id="OAM90348.1"/>
    </source>
</evidence>
<evidence type="ECO:0000256" key="6">
    <source>
        <dbReference type="SAM" id="Phobius"/>
    </source>
</evidence>
<keyword evidence="3" id="KW-0201">Cytochrome c-type biogenesis</keyword>
<evidence type="ECO:0000256" key="3">
    <source>
        <dbReference type="ARBA" id="ARBA00022748"/>
    </source>
</evidence>
<dbReference type="STRING" id="1184151.AW736_00615"/>
<accession>A0A178IKR4</accession>
<dbReference type="EMBL" id="LRRQ01000060">
    <property type="protein sequence ID" value="OAM90348.1"/>
    <property type="molecule type" value="Genomic_DNA"/>
</dbReference>
<dbReference type="Pfam" id="PF05140">
    <property type="entry name" value="ResB"/>
    <property type="match status" value="1"/>
</dbReference>
<feature type="transmembrane region" description="Helical" evidence="6">
    <location>
        <begin position="147"/>
        <end position="166"/>
    </location>
</feature>
<dbReference type="PANTHER" id="PTHR31566">
    <property type="entry name" value="CYTOCHROME C BIOGENESIS PROTEIN CCS1, CHLOROPLASTIC"/>
    <property type="match status" value="1"/>
</dbReference>
<dbReference type="OrthoDB" id="200007at2"/>
<name>A0A178IKR4_9BACT</name>
<reference evidence="8 9" key="1">
    <citation type="submission" date="2016-01" db="EMBL/GenBank/DDBJ databases">
        <title>High potential of lignocellulose degradation of a new Verrucomicrobia species.</title>
        <authorList>
            <person name="Wang Y."/>
            <person name="Shi Y."/>
            <person name="Qiu Z."/>
            <person name="Liu S."/>
            <person name="Yang H."/>
        </authorList>
    </citation>
    <scope>NUCLEOTIDE SEQUENCE [LARGE SCALE GENOMIC DNA]</scope>
    <source>
        <strain evidence="8 9">TSB47</strain>
    </source>
</reference>
<dbReference type="InterPro" id="IPR023494">
    <property type="entry name" value="Cyt_c_bgen_Ccs1/CcsB/ResB"/>
</dbReference>
<evidence type="ECO:0000313" key="9">
    <source>
        <dbReference type="Proteomes" id="UP000078486"/>
    </source>
</evidence>
<dbReference type="GO" id="GO:0016020">
    <property type="term" value="C:membrane"/>
    <property type="evidence" value="ECO:0007669"/>
    <property type="project" value="UniProtKB-SubCell"/>
</dbReference>
<keyword evidence="4 6" id="KW-1133">Transmembrane helix</keyword>
<comment type="subcellular location">
    <subcellularLocation>
        <location evidence="1">Membrane</location>
        <topology evidence="1">Multi-pass membrane protein</topology>
    </subcellularLocation>
</comment>
<organism evidence="8 9">
    <name type="scientific">Termitidicoccus mucosus</name>
    <dbReference type="NCBI Taxonomy" id="1184151"/>
    <lineage>
        <taxon>Bacteria</taxon>
        <taxon>Pseudomonadati</taxon>
        <taxon>Verrucomicrobiota</taxon>
        <taxon>Opitutia</taxon>
        <taxon>Opitutales</taxon>
        <taxon>Opitutaceae</taxon>
        <taxon>Termitidicoccus</taxon>
    </lineage>
</organism>
<gene>
    <name evidence="8" type="ORF">AW736_00615</name>
</gene>
<feature type="transmembrane region" description="Helical" evidence="6">
    <location>
        <begin position="45"/>
        <end position="67"/>
    </location>
</feature>
<evidence type="ECO:0000256" key="5">
    <source>
        <dbReference type="ARBA" id="ARBA00023136"/>
    </source>
</evidence>
<proteinExistence type="predicted"/>
<dbReference type="AlphaFoldDB" id="A0A178IKR4"/>
<dbReference type="InterPro" id="IPR007816">
    <property type="entry name" value="ResB-like_domain"/>
</dbReference>